<dbReference type="GO" id="GO:0008360">
    <property type="term" value="P:regulation of cell shape"/>
    <property type="evidence" value="ECO:0007669"/>
    <property type="project" value="UniProtKB-KW"/>
</dbReference>
<feature type="binding site" evidence="7">
    <location>
        <position position="177"/>
    </location>
    <ligand>
        <name>UDP-N-acetyl-alpha-D-muramoyl-L-alanyl-D-glutamate</name>
        <dbReference type="ChEBI" id="CHEBI:83900"/>
    </ligand>
</feature>
<dbReference type="GO" id="GO:0000287">
    <property type="term" value="F:magnesium ion binding"/>
    <property type="evidence" value="ECO:0007669"/>
    <property type="project" value="UniProtKB-UniRule"/>
</dbReference>
<dbReference type="Proteomes" id="UP000179157">
    <property type="component" value="Unassembled WGS sequence"/>
</dbReference>
<gene>
    <name evidence="7" type="primary">murE</name>
    <name evidence="12" type="ORF">A2Z21_07045</name>
</gene>
<keyword evidence="7" id="KW-0963">Cytoplasm</keyword>
<dbReference type="GO" id="GO:0005524">
    <property type="term" value="F:ATP binding"/>
    <property type="evidence" value="ECO:0007669"/>
    <property type="project" value="UniProtKB-UniRule"/>
</dbReference>
<feature type="binding site" evidence="7">
    <location>
        <begin position="113"/>
        <end position="119"/>
    </location>
    <ligand>
        <name>ATP</name>
        <dbReference type="ChEBI" id="CHEBI:30616"/>
    </ligand>
</feature>
<accession>A0A1F5UTH2</accession>
<feature type="modified residue" description="N6-carboxylysine" evidence="7">
    <location>
        <position position="217"/>
    </location>
</feature>
<dbReference type="PANTHER" id="PTHR23135">
    <property type="entry name" value="MUR LIGASE FAMILY MEMBER"/>
    <property type="match status" value="1"/>
</dbReference>
<dbReference type="Gene3D" id="3.40.1390.10">
    <property type="entry name" value="MurE/MurF, N-terminal domain"/>
    <property type="match status" value="1"/>
</dbReference>
<evidence type="ECO:0000313" key="13">
    <source>
        <dbReference type="Proteomes" id="UP000179157"/>
    </source>
</evidence>
<dbReference type="Pfam" id="PF02875">
    <property type="entry name" value="Mur_ligase_C"/>
    <property type="match status" value="1"/>
</dbReference>
<comment type="pathway">
    <text evidence="7 8">Cell wall biogenesis; peptidoglycan biosynthesis.</text>
</comment>
<keyword evidence="7" id="KW-0436">Ligase</keyword>
<keyword evidence="6 7" id="KW-0961">Cell wall biogenesis/degradation</keyword>
<feature type="binding site" evidence="7">
    <location>
        <begin position="150"/>
        <end position="151"/>
    </location>
    <ligand>
        <name>UDP-N-acetyl-alpha-D-muramoyl-L-alanyl-D-glutamate</name>
        <dbReference type="ChEBI" id="CHEBI:83900"/>
    </ligand>
</feature>
<dbReference type="InterPro" id="IPR013221">
    <property type="entry name" value="Mur_ligase_cen"/>
</dbReference>
<dbReference type="Gene3D" id="3.40.1190.10">
    <property type="entry name" value="Mur-like, catalytic domain"/>
    <property type="match status" value="1"/>
</dbReference>
<feature type="binding site" evidence="7">
    <location>
        <position position="185"/>
    </location>
    <ligand>
        <name>UDP-N-acetyl-alpha-D-muramoyl-L-alanyl-D-glutamate</name>
        <dbReference type="ChEBI" id="CHEBI:83900"/>
    </ligand>
</feature>
<evidence type="ECO:0000256" key="1">
    <source>
        <dbReference type="ARBA" id="ARBA00005898"/>
    </source>
</evidence>
<evidence type="ECO:0000256" key="8">
    <source>
        <dbReference type="RuleBase" id="RU004135"/>
    </source>
</evidence>
<evidence type="ECO:0000256" key="7">
    <source>
        <dbReference type="HAMAP-Rule" id="MF_00208"/>
    </source>
</evidence>
<comment type="caution">
    <text evidence="12">The sequence shown here is derived from an EMBL/GenBank/DDBJ whole genome shotgun (WGS) entry which is preliminary data.</text>
</comment>
<dbReference type="UniPathway" id="UPA00219"/>
<comment type="cofactor">
    <cofactor evidence="7">
        <name>Mg(2+)</name>
        <dbReference type="ChEBI" id="CHEBI:18420"/>
    </cofactor>
</comment>
<dbReference type="GO" id="GO:0005737">
    <property type="term" value="C:cytoplasm"/>
    <property type="evidence" value="ECO:0007669"/>
    <property type="project" value="UniProtKB-SubCell"/>
</dbReference>
<keyword evidence="2 7" id="KW-0132">Cell division</keyword>
<dbReference type="InterPro" id="IPR036565">
    <property type="entry name" value="Mur-like_cat_sf"/>
</dbReference>
<evidence type="ECO:0000259" key="9">
    <source>
        <dbReference type="Pfam" id="PF01225"/>
    </source>
</evidence>
<evidence type="ECO:0000259" key="11">
    <source>
        <dbReference type="Pfam" id="PF08245"/>
    </source>
</evidence>
<dbReference type="Pfam" id="PF08245">
    <property type="entry name" value="Mur_ligase_M"/>
    <property type="match status" value="1"/>
</dbReference>
<dbReference type="Pfam" id="PF01225">
    <property type="entry name" value="Mur_ligase"/>
    <property type="match status" value="1"/>
</dbReference>
<evidence type="ECO:0000259" key="10">
    <source>
        <dbReference type="Pfam" id="PF02875"/>
    </source>
</evidence>
<comment type="similarity">
    <text evidence="1 7">Belongs to the MurCDEF family. MurE subfamily.</text>
</comment>
<dbReference type="InterPro" id="IPR035911">
    <property type="entry name" value="MurE/MurF_N"/>
</dbReference>
<feature type="domain" description="Mur ligase C-terminal" evidence="10">
    <location>
        <begin position="328"/>
        <end position="454"/>
    </location>
</feature>
<feature type="domain" description="Mur ligase central" evidence="11">
    <location>
        <begin position="111"/>
        <end position="305"/>
    </location>
</feature>
<dbReference type="EMBL" id="MFGX01000081">
    <property type="protein sequence ID" value="OGF54445.1"/>
    <property type="molecule type" value="Genomic_DNA"/>
</dbReference>
<evidence type="ECO:0000256" key="2">
    <source>
        <dbReference type="ARBA" id="ARBA00022618"/>
    </source>
</evidence>
<keyword evidence="5 7" id="KW-0131">Cell cycle</keyword>
<reference evidence="12 13" key="1">
    <citation type="journal article" date="2016" name="Nat. Commun.">
        <title>Thousands of microbial genomes shed light on interconnected biogeochemical processes in an aquifer system.</title>
        <authorList>
            <person name="Anantharaman K."/>
            <person name="Brown C.T."/>
            <person name="Hug L.A."/>
            <person name="Sharon I."/>
            <person name="Castelle C.J."/>
            <person name="Probst A.J."/>
            <person name="Thomas B.C."/>
            <person name="Singh A."/>
            <person name="Wilkins M.J."/>
            <person name="Karaoz U."/>
            <person name="Brodie E.L."/>
            <person name="Williams K.H."/>
            <person name="Hubbard S.S."/>
            <person name="Banfield J.F."/>
        </authorList>
    </citation>
    <scope>NUCLEOTIDE SEQUENCE [LARGE SCALE GENOMIC DNA]</scope>
    <source>
        <strain evidence="13">RBG_16_55_9</strain>
    </source>
</reference>
<dbReference type="SUPFAM" id="SSF53623">
    <property type="entry name" value="MurD-like peptide ligases, catalytic domain"/>
    <property type="match status" value="1"/>
</dbReference>
<dbReference type="PANTHER" id="PTHR23135:SF4">
    <property type="entry name" value="UDP-N-ACETYLMURAMOYL-L-ALANYL-D-GLUTAMATE--2,6-DIAMINOPIMELATE LIGASE MURE HOMOLOG, CHLOROPLASTIC"/>
    <property type="match status" value="1"/>
</dbReference>
<feature type="binding site" evidence="7">
    <location>
        <position position="183"/>
    </location>
    <ligand>
        <name>UDP-N-acetyl-alpha-D-muramoyl-L-alanyl-D-glutamate</name>
        <dbReference type="ChEBI" id="CHEBI:83900"/>
    </ligand>
</feature>
<keyword evidence="7" id="KW-0067">ATP-binding</keyword>
<proteinExistence type="inferred from homology"/>
<keyword evidence="7" id="KW-0547">Nucleotide-binding</keyword>
<feature type="binding site" evidence="7">
    <location>
        <position position="32"/>
    </location>
    <ligand>
        <name>UDP-N-acetyl-alpha-D-muramoyl-L-alanyl-D-glutamate</name>
        <dbReference type="ChEBI" id="CHEBI:83900"/>
    </ligand>
</feature>
<dbReference type="GO" id="GO:0016881">
    <property type="term" value="F:acid-amino acid ligase activity"/>
    <property type="evidence" value="ECO:0007669"/>
    <property type="project" value="UniProtKB-UniRule"/>
</dbReference>
<dbReference type="InterPro" id="IPR000713">
    <property type="entry name" value="Mur_ligase_N"/>
</dbReference>
<dbReference type="GO" id="GO:0009252">
    <property type="term" value="P:peptidoglycan biosynthetic process"/>
    <property type="evidence" value="ECO:0007669"/>
    <property type="project" value="UniProtKB-UniRule"/>
</dbReference>
<dbReference type="SUPFAM" id="SSF63418">
    <property type="entry name" value="MurE/MurF N-terminal domain"/>
    <property type="match status" value="1"/>
</dbReference>
<dbReference type="HAMAP" id="MF_00208">
    <property type="entry name" value="MurE"/>
    <property type="match status" value="1"/>
</dbReference>
<dbReference type="NCBIfam" id="TIGR01085">
    <property type="entry name" value="murE"/>
    <property type="match status" value="1"/>
</dbReference>
<protein>
    <recommendedName>
        <fullName evidence="7">UDP-N-acetylmuramyl-tripeptide synthetase</fullName>
        <ecNumber evidence="7">6.3.2.-</ecNumber>
    </recommendedName>
    <alternativeName>
        <fullName evidence="7">UDP-MurNAc-tripeptide synthetase</fullName>
    </alternativeName>
</protein>
<keyword evidence="3 7" id="KW-0133">Cell shape</keyword>
<dbReference type="InterPro" id="IPR036615">
    <property type="entry name" value="Mur_ligase_C_dom_sf"/>
</dbReference>
<dbReference type="STRING" id="1817864.A2Z21_07045"/>
<sequence>MNHRLRDLVAQVNSKGILNSQDLFISGIEHDSRQIEPGDLFVAFQGSKHDGHEHIGDALRNGAVAVVGEKVCPDIPANVTHITVEDSRKALAGLSCAFYDHPTDKLFTVGVTGTKGKTSVTHLSAAVLGMEQTEIISTITNALDRGTDQTTPEAPQIQQIAWDALQAGKEHLALEVSAHALSQERVRGVDFNVAIFTNLSHDHLDYYSNLEPYLQAKLKLFRGLLPSATAIVNRDDPASYRVIAASQAKVWTFGLSPNADIWADEMEQGPRESQALIHTPEGSFQLRLHFPGLFYIQNALAAVGVGLIRELPLSLIRDRLEAVKHMEGRLERFLTRDGTTIIVDFAHSPDSLEKVLQLLRPFYRRLITVFGCGGDSDRLKRPVMGAISGRLSDYTILTSDNPKGEDPESILQEIEVGLRTTQAPYELSLDRREAIQRALELARPGDCVLIAGKGHERTQVFKDRQIPFNDKAYLSELGVIA</sequence>
<dbReference type="EC" id="6.3.2.-" evidence="7"/>
<dbReference type="InterPro" id="IPR004101">
    <property type="entry name" value="Mur_ligase_C"/>
</dbReference>
<comment type="caution">
    <text evidence="7">Lacks conserved residue(s) required for the propagation of feature annotation.</text>
</comment>
<feature type="domain" description="Mur ligase N-terminal catalytic" evidence="9">
    <location>
        <begin position="25"/>
        <end position="99"/>
    </location>
</feature>
<organism evidence="12 13">
    <name type="scientific">Fraserbacteria sp. (strain RBG_16_55_9)</name>
    <dbReference type="NCBI Taxonomy" id="1817864"/>
    <lineage>
        <taxon>Bacteria</taxon>
        <taxon>Candidatus Fraseribacteriota</taxon>
    </lineage>
</organism>
<evidence type="ECO:0000313" key="12">
    <source>
        <dbReference type="EMBL" id="OGF54445.1"/>
    </source>
</evidence>
<comment type="PTM">
    <text evidence="7">Carboxylation is probably crucial for Mg(2+) binding and, consequently, for the gamma-phosphate positioning of ATP.</text>
</comment>
<keyword evidence="4 7" id="KW-0573">Peptidoglycan synthesis</keyword>
<evidence type="ECO:0000256" key="5">
    <source>
        <dbReference type="ARBA" id="ARBA00023306"/>
    </source>
</evidence>
<evidence type="ECO:0000256" key="3">
    <source>
        <dbReference type="ARBA" id="ARBA00022960"/>
    </source>
</evidence>
<dbReference type="Gene3D" id="3.90.190.20">
    <property type="entry name" value="Mur ligase, C-terminal domain"/>
    <property type="match status" value="1"/>
</dbReference>
<dbReference type="AlphaFoldDB" id="A0A1F5UTH2"/>
<comment type="function">
    <text evidence="7">Catalyzes the addition of an amino acid to the nucleotide precursor UDP-N-acetylmuramoyl-L-alanyl-D-glutamate (UMAG) in the biosynthesis of bacterial cell-wall peptidoglycan.</text>
</comment>
<keyword evidence="7" id="KW-0460">Magnesium</keyword>
<evidence type="ECO:0000256" key="4">
    <source>
        <dbReference type="ARBA" id="ARBA00022984"/>
    </source>
</evidence>
<dbReference type="InterPro" id="IPR005761">
    <property type="entry name" value="UDP-N-AcMur-Glu-dNH2Pim_ligase"/>
</dbReference>
<comment type="subcellular location">
    <subcellularLocation>
        <location evidence="7 8">Cytoplasm</location>
    </subcellularLocation>
</comment>
<feature type="binding site" evidence="7">
    <location>
        <position position="149"/>
    </location>
    <ligand>
        <name>UDP-N-acetyl-alpha-D-muramoyl-L-alanyl-D-glutamate</name>
        <dbReference type="ChEBI" id="CHEBI:83900"/>
    </ligand>
</feature>
<evidence type="ECO:0000256" key="6">
    <source>
        <dbReference type="ARBA" id="ARBA00023316"/>
    </source>
</evidence>
<dbReference type="GO" id="GO:0071555">
    <property type="term" value="P:cell wall organization"/>
    <property type="evidence" value="ECO:0007669"/>
    <property type="project" value="UniProtKB-KW"/>
</dbReference>
<name>A0A1F5UTH2_FRAXR</name>
<dbReference type="SUPFAM" id="SSF53244">
    <property type="entry name" value="MurD-like peptide ligases, peptide-binding domain"/>
    <property type="match status" value="1"/>
</dbReference>
<dbReference type="GO" id="GO:0051301">
    <property type="term" value="P:cell division"/>
    <property type="evidence" value="ECO:0007669"/>
    <property type="project" value="UniProtKB-KW"/>
</dbReference>
<dbReference type="NCBIfam" id="NF001126">
    <property type="entry name" value="PRK00139.1-4"/>
    <property type="match status" value="1"/>
</dbReference>